<dbReference type="Proteomes" id="UP001601444">
    <property type="component" value="Unassembled WGS sequence"/>
</dbReference>
<reference evidence="2 3" key="1">
    <citation type="submission" date="2024-10" db="EMBL/GenBank/DDBJ databases">
        <title>The Natural Products Discovery Center: Release of the First 8490 Sequenced Strains for Exploring Actinobacteria Biosynthetic Diversity.</title>
        <authorList>
            <person name="Kalkreuter E."/>
            <person name="Kautsar S.A."/>
            <person name="Yang D."/>
            <person name="Bader C.D."/>
            <person name="Teijaro C.N."/>
            <person name="Fluegel L."/>
            <person name="Davis C.M."/>
            <person name="Simpson J.R."/>
            <person name="Lauterbach L."/>
            <person name="Steele A.D."/>
            <person name="Gui C."/>
            <person name="Meng S."/>
            <person name="Li G."/>
            <person name="Viehrig K."/>
            <person name="Ye F."/>
            <person name="Su P."/>
            <person name="Kiefer A.F."/>
            <person name="Nichols A."/>
            <person name="Cepeda A.J."/>
            <person name="Yan W."/>
            <person name="Fan B."/>
            <person name="Jiang Y."/>
            <person name="Adhikari A."/>
            <person name="Zheng C.-J."/>
            <person name="Schuster L."/>
            <person name="Cowan T.M."/>
            <person name="Smanski M.J."/>
            <person name="Chevrette M.G."/>
            <person name="De Carvalho L.P.S."/>
            <person name="Shen B."/>
        </authorList>
    </citation>
    <scope>NUCLEOTIDE SEQUENCE [LARGE SCALE GENOMIC DNA]</scope>
    <source>
        <strain evidence="2 3">NPDC004045</strain>
    </source>
</reference>
<evidence type="ECO:0000313" key="2">
    <source>
        <dbReference type="EMBL" id="MFF0542211.1"/>
    </source>
</evidence>
<accession>A0ABW6PIJ7</accession>
<dbReference type="RefSeq" id="WP_387699193.1">
    <property type="nucleotide sequence ID" value="NZ_JBIAMX010000002.1"/>
</dbReference>
<protein>
    <recommendedName>
        <fullName evidence="4">DUF222 domain-containing protein</fullName>
    </recommendedName>
</protein>
<evidence type="ECO:0008006" key="4">
    <source>
        <dbReference type="Google" id="ProtNLM"/>
    </source>
</evidence>
<gene>
    <name evidence="2" type="ORF">ACFYTF_05185</name>
</gene>
<comment type="caution">
    <text evidence="2">The sequence shown here is derived from an EMBL/GenBank/DDBJ whole genome shotgun (WGS) entry which is preliminary data.</text>
</comment>
<name>A0ABW6PIJ7_9NOCA</name>
<keyword evidence="3" id="KW-1185">Reference proteome</keyword>
<evidence type="ECO:0000313" key="3">
    <source>
        <dbReference type="Proteomes" id="UP001601444"/>
    </source>
</evidence>
<evidence type="ECO:0000256" key="1">
    <source>
        <dbReference type="SAM" id="MobiDB-lite"/>
    </source>
</evidence>
<feature type="compositionally biased region" description="Polar residues" evidence="1">
    <location>
        <begin position="78"/>
        <end position="87"/>
    </location>
</feature>
<dbReference type="EMBL" id="JBIAMX010000002">
    <property type="protein sequence ID" value="MFF0542211.1"/>
    <property type="molecule type" value="Genomic_DNA"/>
</dbReference>
<organism evidence="2 3">
    <name type="scientific">Nocardia thailandica</name>
    <dbReference type="NCBI Taxonomy" id="257275"/>
    <lineage>
        <taxon>Bacteria</taxon>
        <taxon>Bacillati</taxon>
        <taxon>Actinomycetota</taxon>
        <taxon>Actinomycetes</taxon>
        <taxon>Mycobacteriales</taxon>
        <taxon>Nocardiaceae</taxon>
        <taxon>Nocardia</taxon>
    </lineage>
</organism>
<proteinExistence type="predicted"/>
<sequence length="336" mass="35974">MPDAAELLEARITDLRTAVRRAVASGDRVSARRLRGELRVAESAWDEAVLGDDLALATGAPAAAAWNPEPSGSPGRSAGQTTTSVSPPRSGDPDSATAQSDSAVSRHVLRSVRDRPAAPPTTPDADRRQATPRAPAPSVPVREHVHRALTLLGAPSAPKLVLQVHAAFYSGDIVPARLTSLRRDEERSFRAAPLARPYYICAALTADLLAPARGLMALSTWPLHRRVVGPLSPRVDLLSAAIRLAEHLDAQAEPTPEARRLIWRLANSIPGVTGTPDTIDARAVKHAAQQELAVHKEDDARHRDRAAHRAAQQLDNPAQLFGVRLTVAGKRQEEVG</sequence>
<feature type="region of interest" description="Disordered" evidence="1">
    <location>
        <begin position="64"/>
        <end position="142"/>
    </location>
</feature>